<evidence type="ECO:0000256" key="5">
    <source>
        <dbReference type="ARBA" id="ARBA00022519"/>
    </source>
</evidence>
<dbReference type="PANTHER" id="PTHR38831">
    <property type="entry name" value="TYPE II SECRETION SYSTEM PROTEIN K"/>
    <property type="match status" value="1"/>
</dbReference>
<accession>A0A2X0QSQ5</accession>
<evidence type="ECO:0000256" key="4">
    <source>
        <dbReference type="ARBA" id="ARBA00022475"/>
    </source>
</evidence>
<keyword evidence="8" id="KW-1133">Transmembrane helix</keyword>
<dbReference type="InterPro" id="IPR005628">
    <property type="entry name" value="GspK"/>
</dbReference>
<evidence type="ECO:0000256" key="9">
    <source>
        <dbReference type="ARBA" id="ARBA00023136"/>
    </source>
</evidence>
<dbReference type="Gene3D" id="1.10.40.60">
    <property type="entry name" value="EpsJ-like"/>
    <property type="match status" value="1"/>
</dbReference>
<evidence type="ECO:0000256" key="1">
    <source>
        <dbReference type="ARBA" id="ARBA00004533"/>
    </source>
</evidence>
<keyword evidence="4" id="KW-1003">Cell membrane</keyword>
<sequence>MKIMNRKKRQRGIALVLVLWATTLLTVIAASFVYSMRTDTRLGQNLSAQARAEAAADAGVQRALYEAFRPPVDMQRWRGDGLARQWEFGDARVTVTMLDVTGKIDLNTATDDLLKGLLKSVGLTEEQSVVLTDAIVDWRDEDELPRPRGAEAAQYQAAGLPFRPTNAPFENIEELQRVLGMTPALYASLEGALTVDSRQPGVNAAIAPRQVLLALAGATPEIVDMYLVARQDALIKNLPPPPFMAQATVVAGSEGSVYSIRAEAALPDGTRFVRETIAGVNPGAARKTTFYSWKEGQAAPRPLVYQDGVNRDGAGFSY</sequence>
<keyword evidence="3" id="KW-0813">Transport</keyword>
<comment type="subcellular location">
    <subcellularLocation>
        <location evidence="1">Cell inner membrane</location>
    </subcellularLocation>
</comment>
<dbReference type="Pfam" id="PF21687">
    <property type="entry name" value="T2SSK_1st"/>
    <property type="match status" value="1"/>
</dbReference>
<organism evidence="11">
    <name type="scientific">Candidatus Nitrotoga fabula</name>
    <dbReference type="NCBI Taxonomy" id="2182327"/>
    <lineage>
        <taxon>Bacteria</taxon>
        <taxon>Pseudomonadati</taxon>
        <taxon>Pseudomonadota</taxon>
        <taxon>Betaproteobacteria</taxon>
        <taxon>Nitrosomonadales</taxon>
        <taxon>Gallionellaceae</taxon>
        <taxon>Candidatus Nitrotoga</taxon>
    </lineage>
</organism>
<dbReference type="InterPro" id="IPR049031">
    <property type="entry name" value="T2SSK_SAM-like_1st"/>
</dbReference>
<dbReference type="AlphaFoldDB" id="A0A2X0QSQ5"/>
<protein>
    <submittedName>
        <fullName evidence="11">Putative Type II secretion system protein K</fullName>
    </submittedName>
</protein>
<keyword evidence="9" id="KW-0472">Membrane</keyword>
<evidence type="ECO:0000256" key="8">
    <source>
        <dbReference type="ARBA" id="ARBA00022989"/>
    </source>
</evidence>
<name>A0A2X0QSQ5_9PROT</name>
<dbReference type="GO" id="GO:0009306">
    <property type="term" value="P:protein secretion"/>
    <property type="evidence" value="ECO:0007669"/>
    <property type="project" value="InterPro"/>
</dbReference>
<dbReference type="InterPro" id="IPR038072">
    <property type="entry name" value="GspK_central_sf"/>
</dbReference>
<reference evidence="11" key="1">
    <citation type="submission" date="2018-05" db="EMBL/GenBank/DDBJ databases">
        <authorList>
            <person name="Lanie J.A."/>
            <person name="Ng W.-L."/>
            <person name="Kazmierczak K.M."/>
            <person name="Andrzejewski T.M."/>
            <person name="Davidsen T.M."/>
            <person name="Wayne K.J."/>
            <person name="Tettelin H."/>
            <person name="Glass J.I."/>
            <person name="Rusch D."/>
            <person name="Podicherti R."/>
            <person name="Tsui H.-C.T."/>
            <person name="Winkler M.E."/>
        </authorList>
    </citation>
    <scope>NUCLEOTIDE SEQUENCE</scope>
    <source>
        <strain evidence="11">KNB</strain>
    </source>
</reference>
<evidence type="ECO:0000256" key="6">
    <source>
        <dbReference type="ARBA" id="ARBA00022692"/>
    </source>
</evidence>
<dbReference type="SUPFAM" id="SSF158544">
    <property type="entry name" value="GspK insert domain-like"/>
    <property type="match status" value="1"/>
</dbReference>
<evidence type="ECO:0000313" key="11">
    <source>
        <dbReference type="EMBL" id="SPS04658.1"/>
    </source>
</evidence>
<dbReference type="EMBL" id="LS423452">
    <property type="protein sequence ID" value="SPS04658.1"/>
    <property type="molecule type" value="Genomic_DNA"/>
</dbReference>
<evidence type="ECO:0000259" key="10">
    <source>
        <dbReference type="Pfam" id="PF21687"/>
    </source>
</evidence>
<dbReference type="GO" id="GO:0005886">
    <property type="term" value="C:plasma membrane"/>
    <property type="evidence" value="ECO:0007669"/>
    <property type="project" value="UniProtKB-SubCell"/>
</dbReference>
<keyword evidence="7" id="KW-0653">Protein transport</keyword>
<keyword evidence="5" id="KW-0997">Cell inner membrane</keyword>
<keyword evidence="6" id="KW-0812">Transmembrane</keyword>
<feature type="domain" description="T2SS protein K first SAM-like" evidence="10">
    <location>
        <begin position="108"/>
        <end position="195"/>
    </location>
</feature>
<evidence type="ECO:0000256" key="7">
    <source>
        <dbReference type="ARBA" id="ARBA00022927"/>
    </source>
</evidence>
<comment type="similarity">
    <text evidence="2">Belongs to the GSP K family.</text>
</comment>
<evidence type="ECO:0000256" key="2">
    <source>
        <dbReference type="ARBA" id="ARBA00007246"/>
    </source>
</evidence>
<proteinExistence type="inferred from homology"/>
<evidence type="ECO:0000256" key="3">
    <source>
        <dbReference type="ARBA" id="ARBA00022448"/>
    </source>
</evidence>
<gene>
    <name evidence="11" type="ORF">NITFAB_0247</name>
</gene>
<dbReference type="PANTHER" id="PTHR38831:SF2">
    <property type="entry name" value="TYPE II SECRETION SYSTEM PROTEIN K"/>
    <property type="match status" value="1"/>
</dbReference>